<dbReference type="GO" id="GO:0005886">
    <property type="term" value="C:plasma membrane"/>
    <property type="evidence" value="ECO:0007669"/>
    <property type="project" value="UniProtKB-SubCell"/>
</dbReference>
<evidence type="ECO:0000256" key="19">
    <source>
        <dbReference type="SAM" id="Phobius"/>
    </source>
</evidence>
<dbReference type="CDD" id="cd06899">
    <property type="entry name" value="lectin_legume_LecRK_Arcelin_ConA"/>
    <property type="match status" value="1"/>
</dbReference>
<evidence type="ECO:0000256" key="12">
    <source>
        <dbReference type="ARBA" id="ARBA00022777"/>
    </source>
</evidence>
<comment type="similarity">
    <text evidence="4">In the C-terminal section; belongs to the protein kinase superfamily. Ser/Thr protein kinase family.</text>
</comment>
<dbReference type="InterPro" id="IPR008271">
    <property type="entry name" value="Ser/Thr_kinase_AS"/>
</dbReference>
<dbReference type="GO" id="GO:0004674">
    <property type="term" value="F:protein serine/threonine kinase activity"/>
    <property type="evidence" value="ECO:0007669"/>
    <property type="project" value="UniProtKB-KW"/>
</dbReference>
<keyword evidence="17" id="KW-0325">Glycoprotein</keyword>
<comment type="caution">
    <text evidence="21">The sequence shown here is derived from an EMBL/GenBank/DDBJ whole genome shotgun (WGS) entry which is preliminary data.</text>
</comment>
<evidence type="ECO:0000256" key="13">
    <source>
        <dbReference type="ARBA" id="ARBA00022840"/>
    </source>
</evidence>
<dbReference type="SMART" id="SM00220">
    <property type="entry name" value="S_TKc"/>
    <property type="match status" value="1"/>
</dbReference>
<dbReference type="Gene3D" id="1.10.510.10">
    <property type="entry name" value="Transferase(Phosphotransferase) domain 1"/>
    <property type="match status" value="1"/>
</dbReference>
<evidence type="ECO:0000256" key="16">
    <source>
        <dbReference type="ARBA" id="ARBA00023170"/>
    </source>
</evidence>
<evidence type="ECO:0000313" key="21">
    <source>
        <dbReference type="EMBL" id="KAK4587820.1"/>
    </source>
</evidence>
<dbReference type="PROSITE" id="PS00108">
    <property type="entry name" value="PROTEIN_KINASE_ST"/>
    <property type="match status" value="1"/>
</dbReference>
<keyword evidence="13 18" id="KW-0067">ATP-binding</keyword>
<keyword evidence="8 19" id="KW-0812">Transmembrane</keyword>
<feature type="domain" description="Protein kinase" evidence="20">
    <location>
        <begin position="283"/>
        <end position="522"/>
    </location>
</feature>
<organism evidence="21 22">
    <name type="scientific">Quercus rubra</name>
    <name type="common">Northern red oak</name>
    <name type="synonym">Quercus borealis</name>
    <dbReference type="NCBI Taxonomy" id="3512"/>
    <lineage>
        <taxon>Eukaryota</taxon>
        <taxon>Viridiplantae</taxon>
        <taxon>Streptophyta</taxon>
        <taxon>Embryophyta</taxon>
        <taxon>Tracheophyta</taxon>
        <taxon>Spermatophyta</taxon>
        <taxon>Magnoliopsida</taxon>
        <taxon>eudicotyledons</taxon>
        <taxon>Gunneridae</taxon>
        <taxon>Pentapetalae</taxon>
        <taxon>rosids</taxon>
        <taxon>fabids</taxon>
        <taxon>Fagales</taxon>
        <taxon>Fagaceae</taxon>
        <taxon>Quercus</taxon>
    </lineage>
</organism>
<keyword evidence="14 19" id="KW-1133">Transmembrane helix</keyword>
<keyword evidence="5" id="KW-1003">Cell membrane</keyword>
<evidence type="ECO:0000256" key="4">
    <source>
        <dbReference type="ARBA" id="ARBA00010217"/>
    </source>
</evidence>
<dbReference type="InterPro" id="IPR013320">
    <property type="entry name" value="ConA-like_dom_sf"/>
</dbReference>
<keyword evidence="7" id="KW-0808">Transferase</keyword>
<evidence type="ECO:0000256" key="15">
    <source>
        <dbReference type="ARBA" id="ARBA00023136"/>
    </source>
</evidence>
<dbReference type="Gene3D" id="2.60.120.200">
    <property type="match status" value="1"/>
</dbReference>
<evidence type="ECO:0000313" key="22">
    <source>
        <dbReference type="Proteomes" id="UP001324115"/>
    </source>
</evidence>
<evidence type="ECO:0000256" key="1">
    <source>
        <dbReference type="ARBA" id="ARBA00004251"/>
    </source>
</evidence>
<dbReference type="GO" id="GO:0005524">
    <property type="term" value="F:ATP binding"/>
    <property type="evidence" value="ECO:0007669"/>
    <property type="project" value="UniProtKB-UniRule"/>
</dbReference>
<keyword evidence="22" id="KW-1185">Reference proteome</keyword>
<sequence>MQLWDKYSGNLTDFTTHFSFAIDSPNRSVYGDRLAFFLAPVSSKIPKTKGGSTIGLTHDDQALDSKDNPFVAVEFDIYSNAYLDPPGEHVGIDLNSLKSIANISWYGNIAIKEGKRNEAWISYNSSSHNLSVFFTGFRYNVPIRQFLSTNVDLSHFLPELVTFGFSASTGNSSAIHTIYSWDFSSSLEIDDNITITKDPVSSPNIPAPNQRKNNTLGLAVGLGSGGFVLVGGLALVLFALWKRRRRNKEEDYVLNDCIDEEFERGRGPRKFSYNELVHATNDFDDKEKLGQGGFGAVYRGLLRDSNTFVAVKRVAKGSKQGLKEYVSEVKIISQLRHRNLVKLIGWCHKKRELLLVCDFMPNGSIDSHIFKEENALTWVVRYKIAQGLASSLLYLQEEWEQCVLHRDIKSSNIMLDSNFNAKLGDLGLARLVDHVKGSTTTDLPGTKGYIALEYFTTSKATKKSNVYSFGIVALEIAFGRSAINPMAVEEQVVMVEWVQELYRKGQAIDGVLDYCWPLVCSS</sequence>
<keyword evidence="12" id="KW-0418">Kinase</keyword>
<dbReference type="AlphaFoldDB" id="A0AAN7F856"/>
<dbReference type="Pfam" id="PF07714">
    <property type="entry name" value="PK_Tyr_Ser-Thr"/>
    <property type="match status" value="1"/>
</dbReference>
<reference evidence="21 22" key="1">
    <citation type="journal article" date="2023" name="G3 (Bethesda)">
        <title>A haplotype-resolved chromosome-scale genome for Quercus rubra L. provides insights into the genetics of adaptive traits for red oak species.</title>
        <authorList>
            <person name="Kapoor B."/>
            <person name="Jenkins J."/>
            <person name="Schmutz J."/>
            <person name="Zhebentyayeva T."/>
            <person name="Kuelheim C."/>
            <person name="Coggeshall M."/>
            <person name="Heim C."/>
            <person name="Lasky J.R."/>
            <person name="Leites L."/>
            <person name="Islam-Faridi N."/>
            <person name="Romero-Severson J."/>
            <person name="DeLeo V.L."/>
            <person name="Lucas S.M."/>
            <person name="Lazic D."/>
            <person name="Gailing O."/>
            <person name="Carlson J."/>
            <person name="Staton M."/>
        </authorList>
    </citation>
    <scope>NUCLEOTIDE SEQUENCE [LARGE SCALE GENOMIC DNA]</scope>
    <source>
        <strain evidence="21">Pseudo-F2</strain>
    </source>
</reference>
<dbReference type="Pfam" id="PF00139">
    <property type="entry name" value="Lectin_legB"/>
    <property type="match status" value="1"/>
</dbReference>
<dbReference type="PANTHER" id="PTHR27007">
    <property type="match status" value="1"/>
</dbReference>
<dbReference type="SUPFAM" id="SSF49899">
    <property type="entry name" value="Concanavalin A-like lectins/glucanases"/>
    <property type="match status" value="1"/>
</dbReference>
<dbReference type="InterPro" id="IPR001220">
    <property type="entry name" value="Legume_lectin_dom"/>
</dbReference>
<keyword evidence="9" id="KW-0732">Signal</keyword>
<comment type="similarity">
    <text evidence="2">Belongs to the leguminous lectin family.</text>
</comment>
<gene>
    <name evidence="21" type="ORF">RGQ29_018999</name>
</gene>
<dbReference type="GO" id="GO:0030246">
    <property type="term" value="F:carbohydrate binding"/>
    <property type="evidence" value="ECO:0007669"/>
    <property type="project" value="UniProtKB-KW"/>
</dbReference>
<dbReference type="InterPro" id="IPR017441">
    <property type="entry name" value="Protein_kinase_ATP_BS"/>
</dbReference>
<dbReference type="InterPro" id="IPR050528">
    <property type="entry name" value="L-type_Lectin-RKs"/>
</dbReference>
<feature type="transmembrane region" description="Helical" evidence="19">
    <location>
        <begin position="216"/>
        <end position="241"/>
    </location>
</feature>
<dbReference type="InterPro" id="IPR001245">
    <property type="entry name" value="Ser-Thr/Tyr_kinase_cat_dom"/>
</dbReference>
<evidence type="ECO:0000256" key="2">
    <source>
        <dbReference type="ARBA" id="ARBA00007606"/>
    </source>
</evidence>
<dbReference type="FunFam" id="3.30.200.20:FF:000168">
    <property type="entry name" value="L-type lectin-domain containing receptor kinase IX.1"/>
    <property type="match status" value="1"/>
</dbReference>
<dbReference type="GO" id="GO:0002229">
    <property type="term" value="P:defense response to oomycetes"/>
    <property type="evidence" value="ECO:0007669"/>
    <property type="project" value="UniProtKB-ARBA"/>
</dbReference>
<evidence type="ECO:0000256" key="5">
    <source>
        <dbReference type="ARBA" id="ARBA00022475"/>
    </source>
</evidence>
<dbReference type="InterPro" id="IPR011009">
    <property type="entry name" value="Kinase-like_dom_sf"/>
</dbReference>
<feature type="binding site" evidence="18">
    <location>
        <position position="316"/>
    </location>
    <ligand>
        <name>ATP</name>
        <dbReference type="ChEBI" id="CHEBI:30616"/>
    </ligand>
</feature>
<dbReference type="PROSITE" id="PS50011">
    <property type="entry name" value="PROTEIN_KINASE_DOM"/>
    <property type="match status" value="1"/>
</dbReference>
<dbReference type="EMBL" id="JAXUIC010000005">
    <property type="protein sequence ID" value="KAK4587820.1"/>
    <property type="molecule type" value="Genomic_DNA"/>
</dbReference>
<dbReference type="Proteomes" id="UP001324115">
    <property type="component" value="Unassembled WGS sequence"/>
</dbReference>
<keyword evidence="10" id="KW-0430">Lectin</keyword>
<evidence type="ECO:0000256" key="14">
    <source>
        <dbReference type="ARBA" id="ARBA00022989"/>
    </source>
</evidence>
<evidence type="ECO:0000256" key="8">
    <source>
        <dbReference type="ARBA" id="ARBA00022692"/>
    </source>
</evidence>
<keyword evidence="11 18" id="KW-0547">Nucleotide-binding</keyword>
<keyword evidence="15 19" id="KW-0472">Membrane</keyword>
<protein>
    <recommendedName>
        <fullName evidence="20">Protein kinase domain-containing protein</fullName>
    </recommendedName>
</protein>
<evidence type="ECO:0000256" key="17">
    <source>
        <dbReference type="ARBA" id="ARBA00023180"/>
    </source>
</evidence>
<evidence type="ECO:0000256" key="11">
    <source>
        <dbReference type="ARBA" id="ARBA00022741"/>
    </source>
</evidence>
<name>A0AAN7F856_QUERU</name>
<evidence type="ECO:0000256" key="3">
    <source>
        <dbReference type="ARBA" id="ARBA00008536"/>
    </source>
</evidence>
<evidence type="ECO:0000256" key="6">
    <source>
        <dbReference type="ARBA" id="ARBA00022527"/>
    </source>
</evidence>
<comment type="similarity">
    <text evidence="3">In the N-terminal section; belongs to the leguminous lectin family.</text>
</comment>
<dbReference type="SUPFAM" id="SSF56112">
    <property type="entry name" value="Protein kinase-like (PK-like)"/>
    <property type="match status" value="1"/>
</dbReference>
<comment type="subcellular location">
    <subcellularLocation>
        <location evidence="1">Cell membrane</location>
        <topology evidence="1">Single-pass type I membrane protein</topology>
    </subcellularLocation>
</comment>
<evidence type="ECO:0000256" key="10">
    <source>
        <dbReference type="ARBA" id="ARBA00022734"/>
    </source>
</evidence>
<evidence type="ECO:0000256" key="7">
    <source>
        <dbReference type="ARBA" id="ARBA00022679"/>
    </source>
</evidence>
<proteinExistence type="inferred from homology"/>
<evidence type="ECO:0000256" key="9">
    <source>
        <dbReference type="ARBA" id="ARBA00022729"/>
    </source>
</evidence>
<keyword evidence="6" id="KW-0723">Serine/threonine-protein kinase</keyword>
<dbReference type="Gene3D" id="3.30.200.20">
    <property type="entry name" value="Phosphorylase Kinase, domain 1"/>
    <property type="match status" value="1"/>
</dbReference>
<dbReference type="PROSITE" id="PS00107">
    <property type="entry name" value="PROTEIN_KINASE_ATP"/>
    <property type="match status" value="1"/>
</dbReference>
<keyword evidence="16" id="KW-0675">Receptor</keyword>
<accession>A0AAN7F856</accession>
<dbReference type="InterPro" id="IPR000719">
    <property type="entry name" value="Prot_kinase_dom"/>
</dbReference>
<evidence type="ECO:0000259" key="20">
    <source>
        <dbReference type="PROSITE" id="PS50011"/>
    </source>
</evidence>
<evidence type="ECO:0000256" key="18">
    <source>
        <dbReference type="PROSITE-ProRule" id="PRU10141"/>
    </source>
</evidence>
<dbReference type="FunFam" id="1.10.510.10:FF:000240">
    <property type="entry name" value="Lectin-domain containing receptor kinase A4.3"/>
    <property type="match status" value="1"/>
</dbReference>